<dbReference type="EMBL" id="JADYXP020000008">
    <property type="protein sequence ID" value="KAL0117939.1"/>
    <property type="molecule type" value="Genomic_DNA"/>
</dbReference>
<sequence length="1002" mass="111819">MRLYAVALVTWAAFVTASSDHSTGNLNDEKAADYTDLPARQIAHQLQPYVTDGAESSERPGDEDHSSDFADVALSRSTAHAGEEKEPSGVSTSDATSPGSIYATPLAEASVRLESADKYPFKEPPSEPDHVEDEFLVENAGSFGEKVRGRPRDGMTIVRTIIHTSEGRKDAEYTSFQKPFASVTQSPENEDDSKRPYATATREPFVFALKEENGLVNNSSPSVDDEINSEASAESPDDVSSEIATASSLDDIVSVLENDVVPEILPTPQARISRAHNDTAEGTTERFARPVKKSERIVKTTSVEIVPSFRARFSGPIVVADLPDRETQDMIVDYMDDAAEIYRSDENTKITENIAEGTKMASTFGTVSSAMLNPLQVGITLENANQADDNEHSAAMNVEEDYPQDLQRLATKDFVKNGRNESRFDYQDDSFDRDDVEKHVGVDIQKVADDSVEIQKSIEIYHTAPVHEIHYPPEYIQQNANLGVIETNSIGTSQKPKQQSYDQIEQSELRPTYEVYQGNDQAEKSVVGASAFPRKLPTRHEYRVVENDVGKPASAEYSPSAQEQHPLELQPYKYEGVQFLSAPSQYEDTLYEQTGTRHSFNGNDNGIRPRPVGTPVRQEAASEPVKSYVYQYSQSGPPYDHQQTAVRPPEIRRPEVPQLLLKIIPEGSTDGGFVVPIPRPYPIEKIIEKTVHVPHTEKKIPLEVVEKKVQMQLPYPVQLPVENPVRLPHIYPLHVERVVEKKVPYMVQRFVVQSSPSYPVHMRLPAAYSIEPPGHVTAPIEKPTEKPLVSTPPRPPRPYRPDRPVDSGSSLDTRYTKYYQKPQETIFGATTNLHSIAGGLTFAQPSQANTSFYSIPYGRPLTYDYNLDVGKHFAPTAHFSNVKLVILPKKFNSHMILRPHTTAPSFTVPSFSRQILYNLLEKDKTTKDEYVGPAPPRKVFPQIKTPQFTASAVQSLAAMRKSRQPEAQYHGSFRQSKMEYGFKPPMVPSIQYDEDTASKVEN</sequence>
<feature type="region of interest" description="Disordered" evidence="1">
    <location>
        <begin position="775"/>
        <end position="812"/>
    </location>
</feature>
<gene>
    <name evidence="3" type="ORF">PUN28_008964</name>
</gene>
<evidence type="ECO:0000256" key="2">
    <source>
        <dbReference type="SAM" id="SignalP"/>
    </source>
</evidence>
<name>A0AAW2FPS0_9HYME</name>
<dbReference type="Proteomes" id="UP001430953">
    <property type="component" value="Unassembled WGS sequence"/>
</dbReference>
<evidence type="ECO:0000313" key="3">
    <source>
        <dbReference type="EMBL" id="KAL0117939.1"/>
    </source>
</evidence>
<dbReference type="AlphaFoldDB" id="A0AAW2FPS0"/>
<feature type="chain" id="PRO_5043587475" evidence="2">
    <location>
        <begin position="18"/>
        <end position="1002"/>
    </location>
</feature>
<feature type="region of interest" description="Disordered" evidence="1">
    <location>
        <begin position="596"/>
        <end position="618"/>
    </location>
</feature>
<organism evidence="3 4">
    <name type="scientific">Cardiocondyla obscurior</name>
    <dbReference type="NCBI Taxonomy" id="286306"/>
    <lineage>
        <taxon>Eukaryota</taxon>
        <taxon>Metazoa</taxon>
        <taxon>Ecdysozoa</taxon>
        <taxon>Arthropoda</taxon>
        <taxon>Hexapoda</taxon>
        <taxon>Insecta</taxon>
        <taxon>Pterygota</taxon>
        <taxon>Neoptera</taxon>
        <taxon>Endopterygota</taxon>
        <taxon>Hymenoptera</taxon>
        <taxon>Apocrita</taxon>
        <taxon>Aculeata</taxon>
        <taxon>Formicoidea</taxon>
        <taxon>Formicidae</taxon>
        <taxon>Myrmicinae</taxon>
        <taxon>Cardiocondyla</taxon>
    </lineage>
</organism>
<feature type="region of interest" description="Disordered" evidence="1">
    <location>
        <begin position="52"/>
        <end position="101"/>
    </location>
</feature>
<feature type="compositionally biased region" description="Polar residues" evidence="1">
    <location>
        <begin position="174"/>
        <end position="187"/>
    </location>
</feature>
<feature type="region of interest" description="Disordered" evidence="1">
    <location>
        <begin position="168"/>
        <end position="197"/>
    </location>
</feature>
<comment type="caution">
    <text evidence="3">The sequence shown here is derived from an EMBL/GenBank/DDBJ whole genome shotgun (WGS) entry which is preliminary data.</text>
</comment>
<feature type="compositionally biased region" description="Basic and acidic residues" evidence="1">
    <location>
        <begin position="56"/>
        <end position="68"/>
    </location>
</feature>
<reference evidence="3 4" key="1">
    <citation type="submission" date="2023-03" db="EMBL/GenBank/DDBJ databases">
        <title>High recombination rates correlate with genetic variation in Cardiocondyla obscurior ants.</title>
        <authorList>
            <person name="Errbii M."/>
        </authorList>
    </citation>
    <scope>NUCLEOTIDE SEQUENCE [LARGE SCALE GENOMIC DNA]</scope>
    <source>
        <strain evidence="3">Alpha-2009</strain>
        <tissue evidence="3">Whole body</tissue>
    </source>
</reference>
<evidence type="ECO:0000256" key="1">
    <source>
        <dbReference type="SAM" id="MobiDB-lite"/>
    </source>
</evidence>
<feature type="signal peptide" evidence="2">
    <location>
        <begin position="1"/>
        <end position="17"/>
    </location>
</feature>
<keyword evidence="2" id="KW-0732">Signal</keyword>
<accession>A0AAW2FPS0</accession>
<feature type="region of interest" description="Disordered" evidence="1">
    <location>
        <begin position="212"/>
        <end position="242"/>
    </location>
</feature>
<keyword evidence="4" id="KW-1185">Reference proteome</keyword>
<evidence type="ECO:0000313" key="4">
    <source>
        <dbReference type="Proteomes" id="UP001430953"/>
    </source>
</evidence>
<feature type="compositionally biased region" description="Polar residues" evidence="1">
    <location>
        <begin position="89"/>
        <end position="99"/>
    </location>
</feature>
<proteinExistence type="predicted"/>
<protein>
    <submittedName>
        <fullName evidence="3">Uncharacterized protein</fullName>
    </submittedName>
</protein>